<protein>
    <submittedName>
        <fullName evidence="1">DUF3106 domain-containing protein</fullName>
    </submittedName>
</protein>
<name>A0A5B7ZS08_9GAMM</name>
<keyword evidence="2" id="KW-1185">Reference proteome</keyword>
<gene>
    <name evidence="1" type="ORF">FHQ07_07935</name>
</gene>
<reference evidence="1 2" key="1">
    <citation type="submission" date="2019-06" db="EMBL/GenBank/DDBJ databases">
        <title>Thermomonas aquatica sp. nov., isolated from an industrial wastewater treatment plant.</title>
        <authorList>
            <person name="Jeon J.H."/>
            <person name="Park D.-S."/>
        </authorList>
    </citation>
    <scope>NUCLEOTIDE SEQUENCE [LARGE SCALE GENOMIC DNA]</scope>
    <source>
        <strain evidence="1 2">SY21</strain>
    </source>
</reference>
<dbReference type="Proteomes" id="UP000308149">
    <property type="component" value="Chromosome"/>
</dbReference>
<proteinExistence type="predicted"/>
<dbReference type="KEGG" id="thes:FHQ07_07935"/>
<evidence type="ECO:0000313" key="2">
    <source>
        <dbReference type="Proteomes" id="UP000308149"/>
    </source>
</evidence>
<dbReference type="Pfam" id="PF11304">
    <property type="entry name" value="DUF3106"/>
    <property type="match status" value="1"/>
</dbReference>
<dbReference type="EMBL" id="CP040871">
    <property type="protein sequence ID" value="QDA57246.1"/>
    <property type="molecule type" value="Genomic_DNA"/>
</dbReference>
<dbReference type="OrthoDB" id="5966099at2"/>
<organism evidence="1 2">
    <name type="scientific">Thermomonas aquatica</name>
    <dbReference type="NCBI Taxonomy" id="2202149"/>
    <lineage>
        <taxon>Bacteria</taxon>
        <taxon>Pseudomonadati</taxon>
        <taxon>Pseudomonadota</taxon>
        <taxon>Gammaproteobacteria</taxon>
        <taxon>Lysobacterales</taxon>
        <taxon>Lysobacteraceae</taxon>
        <taxon>Thermomonas</taxon>
    </lineage>
</organism>
<dbReference type="AlphaFoldDB" id="A0A5B7ZS08"/>
<dbReference type="InterPro" id="IPR021455">
    <property type="entry name" value="DUF3106"/>
</dbReference>
<evidence type="ECO:0000313" key="1">
    <source>
        <dbReference type="EMBL" id="QDA57246.1"/>
    </source>
</evidence>
<accession>A0A5B7ZS08</accession>
<sequence>MTPVPAPPSPAAVAAFLRGLDKRARLFAAVQAGDQARGARALAAVARVFAAEAGQWPLAQWPQQYWRLLLATPSLRHAAKTEPNALLPGIARLAPERRAAVLLHLVAGLEDDVAAAALGLSAAAYQDSIRDSLPRNALGQPDVDVWRAWRAAAQRELERVPELPPLVEKAASAPAGTPVQPRTEPGATHGVRWLWLGVGTCVLAFAAAFFIHPAGREAISQWLATIKREPLPPAAAPKARFDAGDLALHPDREQLAAPREAAYADELALLAWLANASDPAAADAVPLPIATAPAQAASIAAADETAALASGARRWNALPPRLRGLRRGHWQAWRALDAGERVQLRGIAQRFGQLPADERQALRTRFDAQGSDARAGWWLGPRLGRDWPRVAALFAFVDEGDRARLLQLLREASPDDIVALERLAQSTAPEDRAALRRELLAQARERRGSWLQARLQR</sequence>